<dbReference type="HOGENOM" id="CLU_1534922_0_0_1"/>
<accession>A0A0E0CC71</accession>
<dbReference type="EnsemblPlants" id="OMERI01G38880.1">
    <property type="protein sequence ID" value="OMERI01G38880.1"/>
    <property type="gene ID" value="OMERI01G38880"/>
</dbReference>
<keyword evidence="2" id="KW-1185">Reference proteome</keyword>
<dbReference type="AlphaFoldDB" id="A0A0E0CC71"/>
<dbReference type="Proteomes" id="UP000008021">
    <property type="component" value="Chromosome 1"/>
</dbReference>
<organism evidence="1">
    <name type="scientific">Oryza meridionalis</name>
    <dbReference type="NCBI Taxonomy" id="40149"/>
    <lineage>
        <taxon>Eukaryota</taxon>
        <taxon>Viridiplantae</taxon>
        <taxon>Streptophyta</taxon>
        <taxon>Embryophyta</taxon>
        <taxon>Tracheophyta</taxon>
        <taxon>Spermatophyta</taxon>
        <taxon>Magnoliopsida</taxon>
        <taxon>Liliopsida</taxon>
        <taxon>Poales</taxon>
        <taxon>Poaceae</taxon>
        <taxon>BOP clade</taxon>
        <taxon>Oryzoideae</taxon>
        <taxon>Oryzeae</taxon>
        <taxon>Oryzinae</taxon>
        <taxon>Oryza</taxon>
    </lineage>
</organism>
<name>A0A0E0CC71_9ORYZ</name>
<dbReference type="Gramene" id="OMERI01G38880.1">
    <property type="protein sequence ID" value="OMERI01G38880.1"/>
    <property type="gene ID" value="OMERI01G38880"/>
</dbReference>
<sequence length="175" mass="19294">MANDEGGGVEDYAGWVAAMIFCRNNSDYAPENPDDPPPPTRTLWCTCRRGGGEDRDSLCVLHQLDDCDDVGVLGGEGWVWPRKAMGSVVEVVVPSTREHGIGAYLGKSSKSQTASTFEPRRNLEILEGHLKIMNPGGRAKPAGVWSRGVSRVCDQVVAYAIMMYMRFFVEQYYGE</sequence>
<protein>
    <submittedName>
        <fullName evidence="1">Uncharacterized protein</fullName>
    </submittedName>
</protein>
<evidence type="ECO:0000313" key="2">
    <source>
        <dbReference type="Proteomes" id="UP000008021"/>
    </source>
</evidence>
<evidence type="ECO:0000313" key="1">
    <source>
        <dbReference type="EnsemblPlants" id="OMERI01G38880.1"/>
    </source>
</evidence>
<proteinExistence type="predicted"/>
<reference evidence="1" key="2">
    <citation type="submission" date="2018-05" db="EMBL/GenBank/DDBJ databases">
        <title>OmerRS3 (Oryza meridionalis Reference Sequence Version 3).</title>
        <authorList>
            <person name="Zhang J."/>
            <person name="Kudrna D."/>
            <person name="Lee S."/>
            <person name="Talag J."/>
            <person name="Welchert J."/>
            <person name="Wing R.A."/>
        </authorList>
    </citation>
    <scope>NUCLEOTIDE SEQUENCE [LARGE SCALE GENOMIC DNA]</scope>
    <source>
        <strain evidence="1">cv. OR44</strain>
    </source>
</reference>
<reference evidence="1" key="1">
    <citation type="submission" date="2015-04" db="UniProtKB">
        <authorList>
            <consortium name="EnsemblPlants"/>
        </authorList>
    </citation>
    <scope>IDENTIFICATION</scope>
</reference>